<dbReference type="NCBIfam" id="NF005450">
    <property type="entry name" value="PRK07042.1"/>
    <property type="match status" value="1"/>
</dbReference>
<dbReference type="PANTHER" id="PTHR11895">
    <property type="entry name" value="TRANSAMIDASE"/>
    <property type="match status" value="1"/>
</dbReference>
<dbReference type="GO" id="GO:0050567">
    <property type="term" value="F:glutaminyl-tRNA synthase (glutamine-hydrolyzing) activity"/>
    <property type="evidence" value="ECO:0007669"/>
    <property type="project" value="UniProtKB-EC"/>
</dbReference>
<dbReference type="InterPro" id="IPR000120">
    <property type="entry name" value="Amidase"/>
</dbReference>
<comment type="caution">
    <text evidence="3">The sequence shown here is derived from an EMBL/GenBank/DDBJ whole genome shotgun (WGS) entry which is preliminary data.</text>
</comment>
<dbReference type="Gene3D" id="3.90.1300.10">
    <property type="entry name" value="Amidase signature (AS) domain"/>
    <property type="match status" value="1"/>
</dbReference>
<dbReference type="Proteomes" id="UP000547528">
    <property type="component" value="Unassembled WGS sequence"/>
</dbReference>
<keyword evidence="4" id="KW-1185">Reference proteome</keyword>
<reference evidence="3 4" key="1">
    <citation type="submission" date="2020-08" db="EMBL/GenBank/DDBJ databases">
        <title>Sequencing the genomes of 1000 actinobacteria strains.</title>
        <authorList>
            <person name="Klenk H.-P."/>
        </authorList>
    </citation>
    <scope>NUCLEOTIDE SEQUENCE [LARGE SCALE GENOMIC DNA]</scope>
    <source>
        <strain evidence="3 4">DSM 28238</strain>
    </source>
</reference>
<name>A0A7W5TUZ3_9MICC</name>
<dbReference type="RefSeq" id="WP_183357672.1">
    <property type="nucleotide sequence ID" value="NZ_BAABKR010000001.1"/>
</dbReference>
<dbReference type="AlphaFoldDB" id="A0A7W5TUZ3"/>
<proteinExistence type="inferred from homology"/>
<dbReference type="InterPro" id="IPR023631">
    <property type="entry name" value="Amidase_dom"/>
</dbReference>
<keyword evidence="3" id="KW-0436">Ligase</keyword>
<protein>
    <submittedName>
        <fullName evidence="3">Aspartyl-tRNA(Asn)/glutamyl-tRNA(Gln) amidotransferase subunit A</fullName>
        <ecNumber evidence="3">6.3.5.6</ecNumber>
        <ecNumber evidence="3">6.3.5.7</ecNumber>
    </submittedName>
</protein>
<sequence>MQSQSAADLPDLDAGQLSAAYAAGELSPVEVVTACLRRMDEREPALRAMYDRYDDDAVAAAESSRRRWEQGTQRGPLDGIPITLKENQAVAGRPTILGSASTEPTPAPQNSPVVDAALDAGASILGRTTMSELGMLSSGIASAHPITRNPWNLDWAPGGSSSGAGAASAAGYAPINLGSDIGGSIRLPASWCGIAGFKPSYGRIAVDPPYPGRTIGPMGRTVADLARSMGALTGPHPADPWSLAADDTDWGDLGLSIAGLRVGIVLDVGDGTAADSEVVSVVRRAAETFAAAGAEVTEIPPYLAPGTVSLVDTFWRASHWRNYQQKSPEQQAKMLPFIAQWCRAASTITAEEALEAHDAQITLGRSVLSATEGFDVVLSPVSPEPAFPAEWPMPSNDVDTAMSHIHFCVGYNFAGMPAASVNGGFTEAGSPVGVQIAAQRHQDRTALAAAAFFEAQRPQDAVRPWPQVSAAHQHTPAP</sequence>
<evidence type="ECO:0000313" key="4">
    <source>
        <dbReference type="Proteomes" id="UP000547528"/>
    </source>
</evidence>
<accession>A0A7W5TUZ3</accession>
<dbReference type="PANTHER" id="PTHR11895:SF7">
    <property type="entry name" value="GLUTAMYL-TRNA(GLN) AMIDOTRANSFERASE SUBUNIT A, MITOCHONDRIAL"/>
    <property type="match status" value="1"/>
</dbReference>
<dbReference type="Pfam" id="PF01425">
    <property type="entry name" value="Amidase"/>
    <property type="match status" value="1"/>
</dbReference>
<dbReference type="InterPro" id="IPR036928">
    <property type="entry name" value="AS_sf"/>
</dbReference>
<dbReference type="GO" id="GO:0016740">
    <property type="term" value="F:transferase activity"/>
    <property type="evidence" value="ECO:0007669"/>
    <property type="project" value="UniProtKB-KW"/>
</dbReference>
<keyword evidence="3" id="KW-0808">Transferase</keyword>
<dbReference type="EC" id="6.3.5.7" evidence="3"/>
<organism evidence="3 4">
    <name type="scientific">Garicola koreensis</name>
    <dbReference type="NCBI Taxonomy" id="1262554"/>
    <lineage>
        <taxon>Bacteria</taxon>
        <taxon>Bacillati</taxon>
        <taxon>Actinomycetota</taxon>
        <taxon>Actinomycetes</taxon>
        <taxon>Micrococcales</taxon>
        <taxon>Micrococcaceae</taxon>
        <taxon>Garicola</taxon>
    </lineage>
</organism>
<comment type="similarity">
    <text evidence="1">Belongs to the amidase family.</text>
</comment>
<dbReference type="GO" id="GO:0050566">
    <property type="term" value="F:asparaginyl-tRNA synthase (glutamine-hydrolyzing) activity"/>
    <property type="evidence" value="ECO:0007669"/>
    <property type="project" value="UniProtKB-EC"/>
</dbReference>
<feature type="domain" description="Amidase" evidence="2">
    <location>
        <begin position="30"/>
        <end position="446"/>
    </location>
</feature>
<dbReference type="SUPFAM" id="SSF75304">
    <property type="entry name" value="Amidase signature (AS) enzymes"/>
    <property type="match status" value="1"/>
</dbReference>
<evidence type="ECO:0000256" key="1">
    <source>
        <dbReference type="ARBA" id="ARBA00009199"/>
    </source>
</evidence>
<dbReference type="EC" id="6.3.5.6" evidence="3"/>
<evidence type="ECO:0000259" key="2">
    <source>
        <dbReference type="Pfam" id="PF01425"/>
    </source>
</evidence>
<gene>
    <name evidence="3" type="ORF">FHX47_000937</name>
</gene>
<evidence type="ECO:0000313" key="3">
    <source>
        <dbReference type="EMBL" id="MBB3667344.1"/>
    </source>
</evidence>
<dbReference type="EMBL" id="JACIBT010000001">
    <property type="protein sequence ID" value="MBB3667344.1"/>
    <property type="molecule type" value="Genomic_DNA"/>
</dbReference>